<proteinExistence type="predicted"/>
<evidence type="ECO:0000256" key="2">
    <source>
        <dbReference type="PIRSR" id="PIRSR015853-2"/>
    </source>
</evidence>
<feature type="binding site" evidence="2">
    <location>
        <position position="31"/>
    </location>
    <ligand>
        <name>Zn(2+)</name>
        <dbReference type="ChEBI" id="CHEBI:29105"/>
        <label>1</label>
    </ligand>
</feature>
<dbReference type="GO" id="GO:0046872">
    <property type="term" value="F:metal ion binding"/>
    <property type="evidence" value="ECO:0007669"/>
    <property type="project" value="UniProtKB-KW"/>
</dbReference>
<keyword evidence="2" id="KW-0479">Metal-binding</keyword>
<dbReference type="SUPFAM" id="SSF63992">
    <property type="entry name" value="Dipeptide transport protein"/>
    <property type="match status" value="1"/>
</dbReference>
<dbReference type="EMBL" id="SUMB01000002">
    <property type="protein sequence ID" value="TJZ57141.1"/>
    <property type="molecule type" value="Genomic_DNA"/>
</dbReference>
<dbReference type="AlphaFoldDB" id="A0A4U0NRB7"/>
<protein>
    <submittedName>
        <fullName evidence="3">Peptidase M55</fullName>
    </submittedName>
</protein>
<evidence type="ECO:0000256" key="1">
    <source>
        <dbReference type="PIRSR" id="PIRSR015853-1"/>
    </source>
</evidence>
<sequence>MDPAATRSIAQCRVEWTQEGVLKIFVSSDMEGTAGVVDWSQCTPSEPEFAYYRGLLQEEVNAAIEGAAAGGATEFLVNDSHSKMANLRPDALAGRARYLSGRHKPLYMMQGLDASFDGVFFVSYHGSMSGTPATLSHTYNPQAISEVRLGGVVAGESGINALVALGHGVPVVLITGDDTTAAEIEPFCPGIRSAVVKSSVSRFAADSLHPMEARELIHEAARDAVRALPQAAPPHITLPATLTVRFRNPDLAEMATWIAGVVRMDAVTVGLTDEDPIRLYRKFVTVVMLTRGIAE</sequence>
<dbReference type="CDD" id="cd08663">
    <property type="entry name" value="DAP_dppA_1"/>
    <property type="match status" value="1"/>
</dbReference>
<feature type="binding site" evidence="2">
    <location>
        <position position="125"/>
    </location>
    <ligand>
        <name>Zn(2+)</name>
        <dbReference type="ChEBI" id="CHEBI:29105"/>
        <label>2</label>
    </ligand>
</feature>
<reference evidence="3 4" key="1">
    <citation type="submission" date="2019-04" db="EMBL/GenBank/DDBJ databases">
        <title>Streptomyces piniterrae sp. nov., a heliquinomycin-producing actinomycete isolated from rhizosphere soil of Pinus yunnanensis.</title>
        <authorList>
            <person name="Zhuang X."/>
            <person name="Zhao J."/>
        </authorList>
    </citation>
    <scope>NUCLEOTIDE SEQUENCE [LARGE SCALE GENOMIC DNA]</scope>
    <source>
        <strain evidence="4">jys28</strain>
    </source>
</reference>
<keyword evidence="4" id="KW-1185">Reference proteome</keyword>
<organism evidence="3 4">
    <name type="scientific">Streptomyces piniterrae</name>
    <dbReference type="NCBI Taxonomy" id="2571125"/>
    <lineage>
        <taxon>Bacteria</taxon>
        <taxon>Bacillati</taxon>
        <taxon>Actinomycetota</taxon>
        <taxon>Actinomycetes</taxon>
        <taxon>Kitasatosporales</taxon>
        <taxon>Streptomycetaceae</taxon>
        <taxon>Streptomyces</taxon>
    </lineage>
</organism>
<feature type="binding site" evidence="2">
    <location>
        <position position="81"/>
    </location>
    <ligand>
        <name>Zn(2+)</name>
        <dbReference type="ChEBI" id="CHEBI:29105"/>
        <label>2</label>
    </ligand>
</feature>
<accession>A0A4U0NRB7</accession>
<dbReference type="Proteomes" id="UP000308697">
    <property type="component" value="Unassembled WGS sequence"/>
</dbReference>
<dbReference type="PIRSF" id="PIRSF015853">
    <property type="entry name" value="Pep_DppA"/>
    <property type="match status" value="1"/>
</dbReference>
<feature type="active site" description="Nucleophile" evidence="1">
    <location>
        <position position="137"/>
    </location>
</feature>
<dbReference type="InterPro" id="IPR007035">
    <property type="entry name" value="Peptidase_M55"/>
</dbReference>
<feature type="binding site" evidence="2">
    <location>
        <position position="29"/>
    </location>
    <ligand>
        <name>Zn(2+)</name>
        <dbReference type="ChEBI" id="CHEBI:29105"/>
        <label>1</label>
    </ligand>
</feature>
<dbReference type="Gene3D" id="3.40.50.10780">
    <property type="entry name" value="Dipeptide transport protein"/>
    <property type="match status" value="1"/>
</dbReference>
<feature type="binding site" evidence="2">
    <location>
        <position position="156"/>
    </location>
    <ligand>
        <name>Zn(2+)</name>
        <dbReference type="ChEBI" id="CHEBI:29105"/>
        <label>2</label>
    </ligand>
</feature>
<name>A0A4U0NRB7_9ACTN</name>
<dbReference type="OrthoDB" id="9785420at2"/>
<evidence type="ECO:0000313" key="3">
    <source>
        <dbReference type="EMBL" id="TJZ57141.1"/>
    </source>
</evidence>
<keyword evidence="2" id="KW-0862">Zinc</keyword>
<feature type="binding site" evidence="2">
    <location>
        <position position="29"/>
    </location>
    <ligand>
        <name>Zn(2+)</name>
        <dbReference type="ChEBI" id="CHEBI:29105"/>
        <label>2</label>
    </ligand>
</feature>
<gene>
    <name evidence="3" type="ORF">FCH28_06690</name>
</gene>
<dbReference type="InterPro" id="IPR036177">
    <property type="entry name" value="Peptidase_M55_sf"/>
</dbReference>
<evidence type="ECO:0000313" key="4">
    <source>
        <dbReference type="Proteomes" id="UP000308697"/>
    </source>
</evidence>
<dbReference type="InterPro" id="IPR027476">
    <property type="entry name" value="DppA_N"/>
</dbReference>
<comment type="caution">
    <text evidence="3">The sequence shown here is derived from an EMBL/GenBank/DDBJ whole genome shotgun (WGS) entry which is preliminary data.</text>
</comment>
<dbReference type="Gene3D" id="3.30.1360.130">
    <property type="entry name" value="Dipeptide transport protein"/>
    <property type="match status" value="1"/>
</dbReference>
<dbReference type="Pfam" id="PF04951">
    <property type="entry name" value="Peptidase_M55"/>
    <property type="match status" value="1"/>
</dbReference>